<feature type="domain" description="Phosphoribosyltransferase" evidence="2">
    <location>
        <begin position="147"/>
        <end position="238"/>
    </location>
</feature>
<dbReference type="Gene3D" id="3.40.50.2020">
    <property type="match status" value="1"/>
</dbReference>
<dbReference type="Pfam" id="PF00156">
    <property type="entry name" value="Pribosyltran"/>
    <property type="match status" value="1"/>
</dbReference>
<reference evidence="4 5" key="1">
    <citation type="journal article" date="2016" name="Nat. Commun.">
        <title>Thousands of microbial genomes shed light on interconnected biogeochemical processes in an aquifer system.</title>
        <authorList>
            <person name="Anantharaman K."/>
            <person name="Brown C.T."/>
            <person name="Hug L.A."/>
            <person name="Sharon I."/>
            <person name="Castelle C.J."/>
            <person name="Probst A.J."/>
            <person name="Thomas B.C."/>
            <person name="Singh A."/>
            <person name="Wilkins M.J."/>
            <person name="Karaoz U."/>
            <person name="Brodie E.L."/>
            <person name="Williams K.H."/>
            <person name="Hubbard S.S."/>
            <person name="Banfield J.F."/>
        </authorList>
    </citation>
    <scope>NUCLEOTIDE SEQUENCE [LARGE SCALE GENOMIC DNA]</scope>
</reference>
<dbReference type="SUPFAM" id="SSF53271">
    <property type="entry name" value="PRTase-like"/>
    <property type="match status" value="1"/>
</dbReference>
<evidence type="ECO:0008006" key="6">
    <source>
        <dbReference type="Google" id="ProtNLM"/>
    </source>
</evidence>
<proteinExistence type="inferred from homology"/>
<dbReference type="STRING" id="1798650.A2945_04145"/>
<dbReference type="InterPro" id="IPR029057">
    <property type="entry name" value="PRTase-like"/>
</dbReference>
<accession>A0A1G2CF06</accession>
<evidence type="ECO:0000313" key="4">
    <source>
        <dbReference type="EMBL" id="OGY99007.1"/>
    </source>
</evidence>
<comment type="caution">
    <text evidence="4">The sequence shown here is derived from an EMBL/GenBank/DDBJ whole genome shotgun (WGS) entry which is preliminary data.</text>
</comment>
<dbReference type="CDD" id="cd06223">
    <property type="entry name" value="PRTases_typeI"/>
    <property type="match status" value="1"/>
</dbReference>
<organism evidence="4 5">
    <name type="scientific">Candidatus Liptonbacteria bacterium RIFCSPLOWO2_01_FULL_52_25</name>
    <dbReference type="NCBI Taxonomy" id="1798650"/>
    <lineage>
        <taxon>Bacteria</taxon>
        <taxon>Candidatus Liptoniibacteriota</taxon>
    </lineage>
</organism>
<dbReference type="PANTHER" id="PTHR47505">
    <property type="entry name" value="DNA UTILIZATION PROTEIN YHGH"/>
    <property type="match status" value="1"/>
</dbReference>
<dbReference type="EMBL" id="MHLA01000025">
    <property type="protein sequence ID" value="OGY99007.1"/>
    <property type="molecule type" value="Genomic_DNA"/>
</dbReference>
<feature type="domain" description="Double zinc ribbon" evidence="3">
    <location>
        <begin position="8"/>
        <end position="55"/>
    </location>
</feature>
<dbReference type="AlphaFoldDB" id="A0A1G2CF06"/>
<dbReference type="InterPro" id="IPR051910">
    <property type="entry name" value="ComF/GntX_DNA_util-trans"/>
</dbReference>
<evidence type="ECO:0000259" key="2">
    <source>
        <dbReference type="Pfam" id="PF00156"/>
    </source>
</evidence>
<sequence length="240" mass="26429">MSLTRFLFNLVFPPRCLGCMTTLPHDITLCDACEKKIVFHQTLFCGSCGLRLPAAVSTKAGLATYKRTCHKDFPYVLGAATDFGNDIVRNLIHALKFHCARGVAETLGTFLVRYAEALSLPLKNFLVVPIPLSRARMRERGFNQSELIAKVFADHFNLPLERGMLTRIKNMKPQSETKGLLERKENIAGVFVVRDPDLVAKKNIILIDDVTTSGSTLLEAASTLKNAGAKKIIALAVARA</sequence>
<name>A0A1G2CF06_9BACT</name>
<evidence type="ECO:0000259" key="3">
    <source>
        <dbReference type="Pfam" id="PF18912"/>
    </source>
</evidence>
<protein>
    <recommendedName>
        <fullName evidence="6">Phosphoribosyltransferase domain-containing protein</fullName>
    </recommendedName>
</protein>
<comment type="similarity">
    <text evidence="1">Belongs to the ComF/GntX family.</text>
</comment>
<dbReference type="Proteomes" id="UP000178880">
    <property type="component" value="Unassembled WGS sequence"/>
</dbReference>
<dbReference type="PANTHER" id="PTHR47505:SF1">
    <property type="entry name" value="DNA UTILIZATION PROTEIN YHGH"/>
    <property type="match status" value="1"/>
</dbReference>
<dbReference type="Pfam" id="PF18912">
    <property type="entry name" value="DZR_2"/>
    <property type="match status" value="1"/>
</dbReference>
<dbReference type="InterPro" id="IPR000836">
    <property type="entry name" value="PRTase_dom"/>
</dbReference>
<dbReference type="InterPro" id="IPR044005">
    <property type="entry name" value="DZR_2"/>
</dbReference>
<gene>
    <name evidence="4" type="ORF">A2945_04145</name>
</gene>
<evidence type="ECO:0000256" key="1">
    <source>
        <dbReference type="ARBA" id="ARBA00008007"/>
    </source>
</evidence>
<evidence type="ECO:0000313" key="5">
    <source>
        <dbReference type="Proteomes" id="UP000178880"/>
    </source>
</evidence>